<comment type="caution">
    <text evidence="1">The sequence shown here is derived from an EMBL/GenBank/DDBJ whole genome shotgun (WGS) entry which is preliminary data.</text>
</comment>
<proteinExistence type="predicted"/>
<evidence type="ECO:0000313" key="1">
    <source>
        <dbReference type="EMBL" id="KAH9833207.1"/>
    </source>
</evidence>
<name>A0ABQ8K7Q7_9APHY</name>
<dbReference type="GeneID" id="72005274"/>
<dbReference type="RefSeq" id="XP_047775973.1">
    <property type="nucleotide sequence ID" value="XM_047924542.1"/>
</dbReference>
<organism evidence="1 2">
    <name type="scientific">Rhodofomes roseus</name>
    <dbReference type="NCBI Taxonomy" id="34475"/>
    <lineage>
        <taxon>Eukaryota</taxon>
        <taxon>Fungi</taxon>
        <taxon>Dikarya</taxon>
        <taxon>Basidiomycota</taxon>
        <taxon>Agaricomycotina</taxon>
        <taxon>Agaricomycetes</taxon>
        <taxon>Polyporales</taxon>
        <taxon>Rhodofomes</taxon>
    </lineage>
</organism>
<evidence type="ECO:0000313" key="2">
    <source>
        <dbReference type="Proteomes" id="UP000814176"/>
    </source>
</evidence>
<sequence length="91" mass="10147">MVMPPGLAILLQYAGRLLTTGGIPKQAMVKLKPTIRLVTVSRPRRPQDGSLTRRHIVLSNTMNSICEVIWALRLIPPSTATQAEWRRSTQS</sequence>
<protein>
    <recommendedName>
        <fullName evidence="3">Secreted protein</fullName>
    </recommendedName>
</protein>
<keyword evidence="2" id="KW-1185">Reference proteome</keyword>
<accession>A0ABQ8K7Q7</accession>
<gene>
    <name evidence="1" type="ORF">C8Q71DRAFT_774634</name>
</gene>
<evidence type="ECO:0008006" key="3">
    <source>
        <dbReference type="Google" id="ProtNLM"/>
    </source>
</evidence>
<dbReference type="Proteomes" id="UP000814176">
    <property type="component" value="Unassembled WGS sequence"/>
</dbReference>
<dbReference type="EMBL" id="JADCUA010000019">
    <property type="protein sequence ID" value="KAH9833207.1"/>
    <property type="molecule type" value="Genomic_DNA"/>
</dbReference>
<reference evidence="1 2" key="1">
    <citation type="journal article" date="2021" name="Environ. Microbiol.">
        <title>Gene family expansions and transcriptome signatures uncover fungal adaptations to wood decay.</title>
        <authorList>
            <person name="Hage H."/>
            <person name="Miyauchi S."/>
            <person name="Viragh M."/>
            <person name="Drula E."/>
            <person name="Min B."/>
            <person name="Chaduli D."/>
            <person name="Navarro D."/>
            <person name="Favel A."/>
            <person name="Norest M."/>
            <person name="Lesage-Meessen L."/>
            <person name="Balint B."/>
            <person name="Merenyi Z."/>
            <person name="de Eugenio L."/>
            <person name="Morin E."/>
            <person name="Martinez A.T."/>
            <person name="Baldrian P."/>
            <person name="Stursova M."/>
            <person name="Martinez M.J."/>
            <person name="Novotny C."/>
            <person name="Magnuson J.K."/>
            <person name="Spatafora J.W."/>
            <person name="Maurice S."/>
            <person name="Pangilinan J."/>
            <person name="Andreopoulos W."/>
            <person name="LaButti K."/>
            <person name="Hundley H."/>
            <person name="Na H."/>
            <person name="Kuo A."/>
            <person name="Barry K."/>
            <person name="Lipzen A."/>
            <person name="Henrissat B."/>
            <person name="Riley R."/>
            <person name="Ahrendt S."/>
            <person name="Nagy L.G."/>
            <person name="Grigoriev I.V."/>
            <person name="Martin F."/>
            <person name="Rosso M.N."/>
        </authorList>
    </citation>
    <scope>NUCLEOTIDE SEQUENCE [LARGE SCALE GENOMIC DNA]</scope>
    <source>
        <strain evidence="1 2">CIRM-BRFM 1785</strain>
    </source>
</reference>